<feature type="region of interest" description="Disordered" evidence="1">
    <location>
        <begin position="125"/>
        <end position="224"/>
    </location>
</feature>
<dbReference type="AlphaFoldDB" id="A0A1Y2LVU8"/>
<proteinExistence type="predicted"/>
<feature type="compositionally biased region" description="Polar residues" evidence="1">
    <location>
        <begin position="165"/>
        <end position="174"/>
    </location>
</feature>
<dbReference type="InParanoid" id="A0A1Y2LVU8"/>
<reference evidence="2 3" key="1">
    <citation type="journal article" date="2017" name="Genome Announc.">
        <title>Genome sequence of the saprophytic ascomycete Epicoccum nigrum ICMP 19927 strain isolated from New Zealand.</title>
        <authorList>
            <person name="Fokin M."/>
            <person name="Fleetwood D."/>
            <person name="Weir B.S."/>
            <person name="Villas-Boas S.G."/>
        </authorList>
    </citation>
    <scope>NUCLEOTIDE SEQUENCE [LARGE SCALE GENOMIC DNA]</scope>
    <source>
        <strain evidence="2 3">ICMP 19927</strain>
    </source>
</reference>
<evidence type="ECO:0000313" key="2">
    <source>
        <dbReference type="EMBL" id="OSS47950.1"/>
    </source>
</evidence>
<organism evidence="2 3">
    <name type="scientific">Epicoccum nigrum</name>
    <name type="common">Soil fungus</name>
    <name type="synonym">Epicoccum purpurascens</name>
    <dbReference type="NCBI Taxonomy" id="105696"/>
    <lineage>
        <taxon>Eukaryota</taxon>
        <taxon>Fungi</taxon>
        <taxon>Dikarya</taxon>
        <taxon>Ascomycota</taxon>
        <taxon>Pezizomycotina</taxon>
        <taxon>Dothideomycetes</taxon>
        <taxon>Pleosporomycetidae</taxon>
        <taxon>Pleosporales</taxon>
        <taxon>Pleosporineae</taxon>
        <taxon>Didymellaceae</taxon>
        <taxon>Epicoccum</taxon>
    </lineage>
</organism>
<keyword evidence="3" id="KW-1185">Reference proteome</keyword>
<gene>
    <name evidence="2" type="ORF">B5807_06595</name>
</gene>
<dbReference type="Proteomes" id="UP000193240">
    <property type="component" value="Unassembled WGS sequence"/>
</dbReference>
<evidence type="ECO:0000313" key="3">
    <source>
        <dbReference type="Proteomes" id="UP000193240"/>
    </source>
</evidence>
<dbReference type="EMBL" id="KZ107847">
    <property type="protein sequence ID" value="OSS47950.1"/>
    <property type="molecule type" value="Genomic_DNA"/>
</dbReference>
<sequence length="391" mass="44295">MSRIKTEFLLTAEFIDDVNYMLDFISGWPKQLALGIMRSFRMDPENQDRNIGFVNLSNGRWGVRLINPATRSSDASYQLPGLYTRKDLPDICQEQGCDDGCPRKASFQELAADLKKFRKEQMEAKKFKRPLLPRRSDQRISPLPPVLPHSNDRTMLNRSDDASDSLHTASSMACPSSPRPINMTLPEDLTSPNPRLLPDNDQDQLKGPPSPRPGSMILPSDMTSVSPALFPDNAHSQVEKVKMSIKMLGGPRVLGQDTVNKWLEQATAQSIPLNARDSLSPEAFDEKMRHGSLESKLVHREKIPAGPNSIRAEELRLNFPLGDWDRTTIPRVGWHAARKKSRVEFFAARVPYQSKPDSVRARPKGKQHIAPNTIVKKVRFRPQYEKHPEEY</sequence>
<accession>A0A1Y2LVU8</accession>
<protein>
    <submittedName>
        <fullName evidence="2">Uncharacterized protein</fullName>
    </submittedName>
</protein>
<evidence type="ECO:0000256" key="1">
    <source>
        <dbReference type="SAM" id="MobiDB-lite"/>
    </source>
</evidence>
<name>A0A1Y2LVU8_EPING</name>